<dbReference type="RefSeq" id="WP_125963211.1">
    <property type="nucleotide sequence ID" value="NZ_QXGM01000001.1"/>
</dbReference>
<dbReference type="InterPro" id="IPR029016">
    <property type="entry name" value="GAF-like_dom_sf"/>
</dbReference>
<dbReference type="SUPFAM" id="SSF55781">
    <property type="entry name" value="GAF domain-like"/>
    <property type="match status" value="2"/>
</dbReference>
<dbReference type="PANTHER" id="PTHR34824:SF1">
    <property type="entry name" value="HEAT-INDUCIBLE TRANSCRIPTION REPRESSOR HRCA"/>
    <property type="match status" value="1"/>
</dbReference>
<dbReference type="GO" id="GO:0003700">
    <property type="term" value="F:DNA-binding transcription factor activity"/>
    <property type="evidence" value="ECO:0007669"/>
    <property type="project" value="InterPro"/>
</dbReference>
<dbReference type="NCBIfam" id="TIGR00331">
    <property type="entry name" value="hrcA"/>
    <property type="match status" value="1"/>
</dbReference>
<evidence type="ECO:0000256" key="1">
    <source>
        <dbReference type="ARBA" id="ARBA00022491"/>
    </source>
</evidence>
<evidence type="ECO:0000256" key="6">
    <source>
        <dbReference type="HAMAP-Rule" id="MF_00081"/>
    </source>
</evidence>
<dbReference type="Pfam" id="PF08220">
    <property type="entry name" value="HTH_DeoR"/>
    <property type="match status" value="1"/>
</dbReference>
<evidence type="ECO:0000313" key="11">
    <source>
        <dbReference type="Proteomes" id="UP000287609"/>
    </source>
</evidence>
<dbReference type="HAMAP" id="MF_00081">
    <property type="entry name" value="HrcA"/>
    <property type="match status" value="1"/>
</dbReference>
<comment type="function">
    <text evidence="5 6">Negative regulator of class I heat shock genes (grpE-dnaK-dnaJ and groELS operons). Prevents heat-shock induction of these operons.</text>
</comment>
<feature type="domain" description="HTH deoR-type" evidence="9">
    <location>
        <begin position="18"/>
        <end position="63"/>
    </location>
</feature>
<dbReference type="InterPro" id="IPR036388">
    <property type="entry name" value="WH-like_DNA-bd_sf"/>
</dbReference>
<evidence type="ECO:0000256" key="5">
    <source>
        <dbReference type="ARBA" id="ARBA00055319"/>
    </source>
</evidence>
<dbReference type="InterPro" id="IPR036390">
    <property type="entry name" value="WH_DNA-bd_sf"/>
</dbReference>
<accession>A0A430FT71</accession>
<dbReference type="SUPFAM" id="SSF46785">
    <property type="entry name" value="Winged helix' DNA-binding domain"/>
    <property type="match status" value="1"/>
</dbReference>
<dbReference type="OrthoDB" id="9783139at2"/>
<feature type="domain" description="Heat-inducible transcription repressor HrcA C-terminal" evidence="8">
    <location>
        <begin position="103"/>
        <end position="375"/>
    </location>
</feature>
<dbReference type="Proteomes" id="UP000287609">
    <property type="component" value="Unassembled WGS sequence"/>
</dbReference>
<dbReference type="PANTHER" id="PTHR34824">
    <property type="entry name" value="HEAT-INDUCIBLE TRANSCRIPTION REPRESSOR HRCA"/>
    <property type="match status" value="1"/>
</dbReference>
<dbReference type="InterPro" id="IPR002571">
    <property type="entry name" value="HrcA"/>
</dbReference>
<comment type="similarity">
    <text evidence="6">Belongs to the HrcA family.</text>
</comment>
<dbReference type="GO" id="GO:0003677">
    <property type="term" value="F:DNA binding"/>
    <property type="evidence" value="ECO:0007669"/>
    <property type="project" value="InterPro"/>
</dbReference>
<dbReference type="InterPro" id="IPR021153">
    <property type="entry name" value="HrcA_C"/>
</dbReference>
<evidence type="ECO:0000259" key="8">
    <source>
        <dbReference type="Pfam" id="PF01628"/>
    </source>
</evidence>
<dbReference type="Gene3D" id="1.10.10.10">
    <property type="entry name" value="Winged helix-like DNA-binding domain superfamily/Winged helix DNA-binding domain"/>
    <property type="match status" value="1"/>
</dbReference>
<keyword evidence="11" id="KW-1185">Reference proteome</keyword>
<dbReference type="Gene3D" id="3.30.450.40">
    <property type="match status" value="1"/>
</dbReference>
<protein>
    <recommendedName>
        <fullName evidence="6">Heat-inducible transcription repressor HrcA</fullName>
    </recommendedName>
</protein>
<feature type="region of interest" description="Disordered" evidence="7">
    <location>
        <begin position="313"/>
        <end position="340"/>
    </location>
</feature>
<dbReference type="InterPro" id="IPR023120">
    <property type="entry name" value="WHTH_transcript_rep_HrcA_IDD"/>
</dbReference>
<sequence length="394" mass="42759">MVRTRRMSVLRAVVEDYIRNQEPVGSTALAKRHNLGVSSATIRNDMAVLEEEGYLIQPHTSAGRIPTEKGYRFFVDRLSSVVPLSKPQRQGIQAFLEGSVNLQDTLQRAARLLARITGQIAVVASPSLSKSTLRHVELVAISTNMLLAVVITDTGRVAQHMLQAPQMPTQHDIAAFSQIVNRIGTGRSLRDCARLIRSIHHTDLATWTQDLSNRLASALDTMADEEHASELFMSGTSTLAHSDRIHELGPLFDALEEQFVIMRLMDDLNEHQNDQGIGVAIGSETKTPGLLHAAVVSSGYGQATTSQGLTDFEAPTQQSSSSAGDDSSDDSSDENKEQGSAVQHMALDLSNANTTSPVAYIGAIGPTHMDYASTMAAVWTVARYLTAFLGEEHQ</sequence>
<evidence type="ECO:0000259" key="9">
    <source>
        <dbReference type="Pfam" id="PF08220"/>
    </source>
</evidence>
<reference evidence="10 11" key="1">
    <citation type="submission" date="2018-09" db="EMBL/GenBank/DDBJ databases">
        <title>Characterization of the phylogenetic diversity of five novel species belonging to the genus Bifidobacterium.</title>
        <authorList>
            <person name="Lugli G.A."/>
            <person name="Duranti S."/>
            <person name="Milani C."/>
        </authorList>
    </citation>
    <scope>NUCLEOTIDE SEQUENCE [LARGE SCALE GENOMIC DNA]</scope>
    <source>
        <strain evidence="10 11">2036B</strain>
    </source>
</reference>
<organism evidence="10 11">
    <name type="scientific">Bifidobacterium dolichotidis</name>
    <dbReference type="NCBI Taxonomy" id="2306976"/>
    <lineage>
        <taxon>Bacteria</taxon>
        <taxon>Bacillati</taxon>
        <taxon>Actinomycetota</taxon>
        <taxon>Actinomycetes</taxon>
        <taxon>Bifidobacteriales</taxon>
        <taxon>Bifidobacteriaceae</taxon>
        <taxon>Bifidobacterium</taxon>
    </lineage>
</organism>
<dbReference type="Gene3D" id="3.30.390.60">
    <property type="entry name" value="Heat-inducible transcription repressor hrca homolog, domain 3"/>
    <property type="match status" value="1"/>
</dbReference>
<dbReference type="Pfam" id="PF01628">
    <property type="entry name" value="HrcA"/>
    <property type="match status" value="1"/>
</dbReference>
<keyword evidence="1 6" id="KW-0678">Repressor</keyword>
<keyword evidence="2 6" id="KW-0805">Transcription regulation</keyword>
<proteinExistence type="inferred from homology"/>
<keyword evidence="3 6" id="KW-0346">Stress response</keyword>
<dbReference type="InterPro" id="IPR001034">
    <property type="entry name" value="DeoR_HTH"/>
</dbReference>
<name>A0A430FT71_9BIFI</name>
<evidence type="ECO:0000256" key="7">
    <source>
        <dbReference type="SAM" id="MobiDB-lite"/>
    </source>
</evidence>
<evidence type="ECO:0000256" key="2">
    <source>
        <dbReference type="ARBA" id="ARBA00023015"/>
    </source>
</evidence>
<dbReference type="GO" id="GO:0045892">
    <property type="term" value="P:negative regulation of DNA-templated transcription"/>
    <property type="evidence" value="ECO:0007669"/>
    <property type="project" value="UniProtKB-UniRule"/>
</dbReference>
<dbReference type="AlphaFoldDB" id="A0A430FT71"/>
<keyword evidence="4 6" id="KW-0804">Transcription</keyword>
<evidence type="ECO:0000256" key="4">
    <source>
        <dbReference type="ARBA" id="ARBA00023163"/>
    </source>
</evidence>
<evidence type="ECO:0000256" key="3">
    <source>
        <dbReference type="ARBA" id="ARBA00023016"/>
    </source>
</evidence>
<dbReference type="PIRSF" id="PIRSF005485">
    <property type="entry name" value="HrcA"/>
    <property type="match status" value="1"/>
</dbReference>
<gene>
    <name evidence="6" type="primary">hrcA</name>
    <name evidence="10" type="ORF">D2E26_0623</name>
</gene>
<dbReference type="FunFam" id="1.10.10.10:FF:000049">
    <property type="entry name" value="Heat-inducible transcription repressor HrcA"/>
    <property type="match status" value="1"/>
</dbReference>
<comment type="caution">
    <text evidence="10">The sequence shown here is derived from an EMBL/GenBank/DDBJ whole genome shotgun (WGS) entry which is preliminary data.</text>
</comment>
<dbReference type="EMBL" id="QXGM01000001">
    <property type="protein sequence ID" value="RSX56060.1"/>
    <property type="molecule type" value="Genomic_DNA"/>
</dbReference>
<evidence type="ECO:0000313" key="10">
    <source>
        <dbReference type="EMBL" id="RSX56060.1"/>
    </source>
</evidence>